<dbReference type="InterPro" id="IPR043502">
    <property type="entry name" value="DNA/RNA_pol_sf"/>
</dbReference>
<keyword evidence="3" id="KW-1185">Reference proteome</keyword>
<evidence type="ECO:0000313" key="3">
    <source>
        <dbReference type="Proteomes" id="UP000823941"/>
    </source>
</evidence>
<dbReference type="PANTHER" id="PTHR47027:SF20">
    <property type="entry name" value="REVERSE TRANSCRIPTASE-LIKE PROTEIN WITH RNA-DIRECTED DNA POLYMERASE DOMAIN"/>
    <property type="match status" value="1"/>
</dbReference>
<evidence type="ECO:0000313" key="2">
    <source>
        <dbReference type="EMBL" id="KAG7311459.1"/>
    </source>
</evidence>
<dbReference type="Gene3D" id="3.60.10.10">
    <property type="entry name" value="Endonuclease/exonuclease/phosphatase"/>
    <property type="match status" value="1"/>
</dbReference>
<dbReference type="SUPFAM" id="SSF56219">
    <property type="entry name" value="DNase I-like"/>
    <property type="match status" value="1"/>
</dbReference>
<dbReference type="EMBL" id="JAHIBW010000004">
    <property type="protein sequence ID" value="KAG7311459.1"/>
    <property type="molecule type" value="Genomic_DNA"/>
</dbReference>
<dbReference type="Gene3D" id="3.30.70.270">
    <property type="match status" value="1"/>
</dbReference>
<name>A0ABQ7R2J4_PLUXY</name>
<dbReference type="PROSITE" id="PS50878">
    <property type="entry name" value="RT_POL"/>
    <property type="match status" value="1"/>
</dbReference>
<dbReference type="InterPro" id="IPR000477">
    <property type="entry name" value="RT_dom"/>
</dbReference>
<organism evidence="2 3">
    <name type="scientific">Plutella xylostella</name>
    <name type="common">Diamondback moth</name>
    <name type="synonym">Plutella maculipennis</name>
    <dbReference type="NCBI Taxonomy" id="51655"/>
    <lineage>
        <taxon>Eukaryota</taxon>
        <taxon>Metazoa</taxon>
        <taxon>Ecdysozoa</taxon>
        <taxon>Arthropoda</taxon>
        <taxon>Hexapoda</taxon>
        <taxon>Insecta</taxon>
        <taxon>Pterygota</taxon>
        <taxon>Neoptera</taxon>
        <taxon>Endopterygota</taxon>
        <taxon>Lepidoptera</taxon>
        <taxon>Glossata</taxon>
        <taxon>Ditrysia</taxon>
        <taxon>Yponomeutoidea</taxon>
        <taxon>Plutellidae</taxon>
        <taxon>Plutella</taxon>
    </lineage>
</organism>
<dbReference type="CDD" id="cd01650">
    <property type="entry name" value="RT_nLTR_like"/>
    <property type="match status" value="1"/>
</dbReference>
<dbReference type="InterPro" id="IPR036691">
    <property type="entry name" value="Endo/exonu/phosph_ase_sf"/>
</dbReference>
<dbReference type="PANTHER" id="PTHR47027">
    <property type="entry name" value="REVERSE TRANSCRIPTASE DOMAIN-CONTAINING PROTEIN"/>
    <property type="match status" value="1"/>
</dbReference>
<accession>A0ABQ7R2J4</accession>
<sequence>MGPYCYGKRNERGEKLILFCQEHQLKIGNSMFKSRRGKMWTWISPDGKTKNQIDFIMTNQPNSFYNVKVLSHFMIDSDHRPVIAKLSIEKPRRQWTPQNFTKQYLHTDVHSILIRKLLDNKHDTTQEMYNKLEKVLIDIEKDSTTQVKEKINVISSETKSIIAERNKIKWKSNKTNTEKQQLRSLQKEARHRIRKDLRLHYLKMVEEIMGTTGSIKEIEKRKKIGKDMISTLQQSSGKFTSSRHEILETATAFYKALYDSDDILETYITNKALKDIPPLLKSEIRYVIENLKNNKATGKDKISNEVIKCYCEDLLEPLQLIYNKILHTGTLPKQWYLASIILLHKKKCQKDINNYRPISLSSTLYKIFMTVLKNRLYRALDENQTVEQAGFRKGFSTMDHLHTLNMIIEKYSEYNKSLYICFIDFTKAFDSINQNYLLRALQNQGIDAGYVKILEKVYSKSMASINLETEGPTFPLRKGVKQGDPISPLLFNSLLEEVFRSIDWRDRGIKINGINMASLRFADDIIFVSESSNELQETLSTFQTALASSGLQINETKTKLMTNTTQTPININNIDLEYVEDYIYLGQNISFKEKMDKEITRRINIGWKKYWSLKHIFKSKLHQSIKSKVFNTCILPAMTYGAQTWAATVKQKQKLAVNQRAMERSMLGIKRADRITNEKIRKTTKIDDIITTTRLMKWQWAGHIMRCEDNRWTRLTTEWIPRDGKRSVGRPRIRWSDELKAFHPVWWREASNRNVWRKMGSEFATQKTVEREN</sequence>
<dbReference type="Pfam" id="PF00078">
    <property type="entry name" value="RVT_1"/>
    <property type="match status" value="1"/>
</dbReference>
<dbReference type="Proteomes" id="UP000823941">
    <property type="component" value="Chromosome 4"/>
</dbReference>
<feature type="domain" description="Reverse transcriptase" evidence="1">
    <location>
        <begin position="324"/>
        <end position="589"/>
    </location>
</feature>
<reference evidence="2 3" key="1">
    <citation type="submission" date="2021-06" db="EMBL/GenBank/DDBJ databases">
        <title>A haploid diamondback moth (Plutella xylostella L.) genome assembly resolves 31 chromosomes and identifies a diamide resistance mutation.</title>
        <authorList>
            <person name="Ward C.M."/>
            <person name="Perry K.D."/>
            <person name="Baker G."/>
            <person name="Powis K."/>
            <person name="Heckel D.G."/>
            <person name="Baxter S.W."/>
        </authorList>
    </citation>
    <scope>NUCLEOTIDE SEQUENCE [LARGE SCALE GENOMIC DNA]</scope>
    <source>
        <strain evidence="2 3">LV</strain>
        <tissue evidence="2">Single pupa</tissue>
    </source>
</reference>
<dbReference type="SUPFAM" id="SSF56672">
    <property type="entry name" value="DNA/RNA polymerases"/>
    <property type="match status" value="1"/>
</dbReference>
<proteinExistence type="predicted"/>
<evidence type="ECO:0000259" key="1">
    <source>
        <dbReference type="PROSITE" id="PS50878"/>
    </source>
</evidence>
<dbReference type="InterPro" id="IPR043128">
    <property type="entry name" value="Rev_trsase/Diguanyl_cyclase"/>
</dbReference>
<comment type="caution">
    <text evidence="2">The sequence shown here is derived from an EMBL/GenBank/DDBJ whole genome shotgun (WGS) entry which is preliminary data.</text>
</comment>
<protein>
    <recommendedName>
        <fullName evidence="1">Reverse transcriptase domain-containing protein</fullName>
    </recommendedName>
</protein>
<gene>
    <name evidence="2" type="ORF">JYU34_002501</name>
</gene>